<dbReference type="Gene3D" id="3.80.10.10">
    <property type="entry name" value="Ribonuclease Inhibitor"/>
    <property type="match status" value="1"/>
</dbReference>
<dbReference type="InterPro" id="IPR001810">
    <property type="entry name" value="F-box_dom"/>
</dbReference>
<feature type="domain" description="F-box" evidence="1">
    <location>
        <begin position="1"/>
        <end position="46"/>
    </location>
</feature>
<dbReference type="EMBL" id="JAPCWZ010000001">
    <property type="protein sequence ID" value="KAK8880214.1"/>
    <property type="molecule type" value="Genomic_DNA"/>
</dbReference>
<dbReference type="SUPFAM" id="SSF52047">
    <property type="entry name" value="RNI-like"/>
    <property type="match status" value="1"/>
</dbReference>
<reference evidence="2 3" key="1">
    <citation type="journal article" date="2024" name="IMA Fungus">
        <title>Apiospora arundinis, a panoply of carbohydrate-active enzymes and secondary metabolites.</title>
        <authorList>
            <person name="Sorensen T."/>
            <person name="Petersen C."/>
            <person name="Muurmann A.T."/>
            <person name="Christiansen J.V."/>
            <person name="Brundto M.L."/>
            <person name="Overgaard C.K."/>
            <person name="Boysen A.T."/>
            <person name="Wollenberg R.D."/>
            <person name="Larsen T.O."/>
            <person name="Sorensen J.L."/>
            <person name="Nielsen K.L."/>
            <person name="Sondergaard T.E."/>
        </authorList>
    </citation>
    <scope>NUCLEOTIDE SEQUENCE [LARGE SCALE GENOMIC DNA]</scope>
    <source>
        <strain evidence="2 3">AAU 773</strain>
    </source>
</reference>
<gene>
    <name evidence="2" type="ORF">PGQ11_001508</name>
</gene>
<dbReference type="Pfam" id="PF12937">
    <property type="entry name" value="F-box-like"/>
    <property type="match status" value="1"/>
</dbReference>
<comment type="caution">
    <text evidence="2">The sequence shown here is derived from an EMBL/GenBank/DDBJ whole genome shotgun (WGS) entry which is preliminary data.</text>
</comment>
<accession>A0ABR2JN20</accession>
<organism evidence="2 3">
    <name type="scientific">Apiospora arundinis</name>
    <dbReference type="NCBI Taxonomy" id="335852"/>
    <lineage>
        <taxon>Eukaryota</taxon>
        <taxon>Fungi</taxon>
        <taxon>Dikarya</taxon>
        <taxon>Ascomycota</taxon>
        <taxon>Pezizomycotina</taxon>
        <taxon>Sordariomycetes</taxon>
        <taxon>Xylariomycetidae</taxon>
        <taxon>Amphisphaeriales</taxon>
        <taxon>Apiosporaceae</taxon>
        <taxon>Apiospora</taxon>
    </lineage>
</organism>
<proteinExistence type="predicted"/>
<dbReference type="InterPro" id="IPR036047">
    <property type="entry name" value="F-box-like_dom_sf"/>
</dbReference>
<dbReference type="CDD" id="cd09917">
    <property type="entry name" value="F-box_SF"/>
    <property type="match status" value="1"/>
</dbReference>
<sequence>MASLTRLPPELSLQVFSHLSLRDKVRLSATTKDYRALFAPEIFATVAFTNADRVTQSALAAVKVYGKYTTRIEFGPELIAQISDEDRINPEDKLTSPALLPAAAELLQGRHTPNLRAAQIHFDFEFDVDAWDDDGEGFSIYTFEEPEDEGRTRDKEEYWEWRALMKETWQALSSNPHVKDLTIKEFVPRWTSAFRTDDFRSFLGRLESANLSILGMDNGAGWKTNTVEGYVIFLAEDLDQAFFHHMHNLRRLAIHASDEGPLGCEGFRHIPLALKPDDLPALHSLTLSNCFVGPELVDFIRSHAQTLTSLDVGGCVSAGDGSGMAENPLYWAEFFDQVHGIKPALTELIVGGARAPLTREENYDHYTNEEEEPEVREIRQKLKADSGLKLFSYCSLDDKYGMFFRDEEVNVEAFQRGDDQKAYERLMGLVRQNKERLGQ</sequence>
<dbReference type="InterPro" id="IPR032675">
    <property type="entry name" value="LRR_dom_sf"/>
</dbReference>
<dbReference type="Proteomes" id="UP001390339">
    <property type="component" value="Unassembled WGS sequence"/>
</dbReference>
<keyword evidence="3" id="KW-1185">Reference proteome</keyword>
<evidence type="ECO:0000313" key="3">
    <source>
        <dbReference type="Proteomes" id="UP001390339"/>
    </source>
</evidence>
<protein>
    <recommendedName>
        <fullName evidence="1">F-box domain-containing protein</fullName>
    </recommendedName>
</protein>
<evidence type="ECO:0000313" key="2">
    <source>
        <dbReference type="EMBL" id="KAK8880214.1"/>
    </source>
</evidence>
<evidence type="ECO:0000259" key="1">
    <source>
        <dbReference type="PROSITE" id="PS50181"/>
    </source>
</evidence>
<dbReference type="PROSITE" id="PS50181">
    <property type="entry name" value="FBOX"/>
    <property type="match status" value="1"/>
</dbReference>
<name>A0ABR2JN20_9PEZI</name>
<dbReference type="SUPFAM" id="SSF81383">
    <property type="entry name" value="F-box domain"/>
    <property type="match status" value="1"/>
</dbReference>